<organism evidence="2 3">
    <name type="scientific">Prunus dulcis</name>
    <name type="common">Almond</name>
    <name type="synonym">Amygdalus dulcis</name>
    <dbReference type="NCBI Taxonomy" id="3755"/>
    <lineage>
        <taxon>Eukaryota</taxon>
        <taxon>Viridiplantae</taxon>
        <taxon>Streptophyta</taxon>
        <taxon>Embryophyta</taxon>
        <taxon>Tracheophyta</taxon>
        <taxon>Spermatophyta</taxon>
        <taxon>Magnoliopsida</taxon>
        <taxon>eudicotyledons</taxon>
        <taxon>Gunneridae</taxon>
        <taxon>Pentapetalae</taxon>
        <taxon>rosids</taxon>
        <taxon>fabids</taxon>
        <taxon>Rosales</taxon>
        <taxon>Rosaceae</taxon>
        <taxon>Amygdaloideae</taxon>
        <taxon>Amygdaleae</taxon>
        <taxon>Prunus</taxon>
    </lineage>
</organism>
<reference evidence="3" key="1">
    <citation type="journal article" date="2020" name="Plant J.">
        <title>Transposons played a major role in the diversification between the closely related almond and peach genomes: results from the almond genome sequence.</title>
        <authorList>
            <person name="Alioto T."/>
            <person name="Alexiou K.G."/>
            <person name="Bardil A."/>
            <person name="Barteri F."/>
            <person name="Castanera R."/>
            <person name="Cruz F."/>
            <person name="Dhingra A."/>
            <person name="Duval H."/>
            <person name="Fernandez I Marti A."/>
            <person name="Frias L."/>
            <person name="Galan B."/>
            <person name="Garcia J.L."/>
            <person name="Howad W."/>
            <person name="Gomez-Garrido J."/>
            <person name="Gut M."/>
            <person name="Julca I."/>
            <person name="Morata J."/>
            <person name="Puigdomenech P."/>
            <person name="Ribeca P."/>
            <person name="Rubio Cabetas M.J."/>
            <person name="Vlasova A."/>
            <person name="Wirthensohn M."/>
            <person name="Garcia-Mas J."/>
            <person name="Gabaldon T."/>
            <person name="Casacuberta J.M."/>
            <person name="Arus P."/>
        </authorList>
    </citation>
    <scope>NUCLEOTIDE SEQUENCE [LARGE SCALE GENOMIC DNA]</scope>
    <source>
        <strain evidence="3">cv. Texas</strain>
    </source>
</reference>
<proteinExistence type="predicted"/>
<dbReference type="PANTHER" id="PTHR31589:SF235">
    <property type="entry name" value="PROTEIN, PUTATIVE (DUF239)-RELATED"/>
    <property type="match status" value="1"/>
</dbReference>
<dbReference type="InterPro" id="IPR053168">
    <property type="entry name" value="Glutamic_endopeptidase"/>
</dbReference>
<protein>
    <submittedName>
        <fullName evidence="2">PREDICTED: carboxyl-terminal peptidase</fullName>
    </submittedName>
</protein>
<evidence type="ECO:0000259" key="1">
    <source>
        <dbReference type="PROSITE" id="PS52045"/>
    </source>
</evidence>
<dbReference type="InParanoid" id="A0A5E4GA96"/>
<dbReference type="Proteomes" id="UP000327085">
    <property type="component" value="Chromosome 5"/>
</dbReference>
<dbReference type="PROSITE" id="PS52045">
    <property type="entry name" value="NEPROSIN_PEP_CD"/>
    <property type="match status" value="1"/>
</dbReference>
<dbReference type="Pfam" id="PF03080">
    <property type="entry name" value="Neprosin"/>
    <property type="match status" value="2"/>
</dbReference>
<feature type="domain" description="Neprosin PEP catalytic" evidence="1">
    <location>
        <begin position="1"/>
        <end position="176"/>
    </location>
</feature>
<dbReference type="InterPro" id="IPR004314">
    <property type="entry name" value="Neprosin"/>
</dbReference>
<evidence type="ECO:0000313" key="2">
    <source>
        <dbReference type="EMBL" id="VVA36542.1"/>
    </source>
</evidence>
<evidence type="ECO:0000313" key="3">
    <source>
        <dbReference type="Proteomes" id="UP000327085"/>
    </source>
</evidence>
<accession>A0A5E4GA96</accession>
<dbReference type="AlphaFoldDB" id="A0A5E4GA96"/>
<gene>
    <name evidence="2" type="ORF">ALMOND_2B023307</name>
</gene>
<dbReference type="EMBL" id="CABIKO010000458">
    <property type="protein sequence ID" value="VVA36542.1"/>
    <property type="molecule type" value="Genomic_DNA"/>
</dbReference>
<dbReference type="Gramene" id="VVA36542">
    <property type="protein sequence ID" value="VVA36542"/>
    <property type="gene ID" value="Prudul26B023307"/>
</dbReference>
<sequence>MGSGHFPEEGYRKSAYIRQIKVVTDRSQDYVDPEDDDLKMYIDKPYCYNGRQDLYKLAPVCLQASSYPFPLIRIGQQGIGGSCLKTNTLATGKNQIFISLKQGASCFSWGGEVYSQPTYLSPPMGSGHFPKEGYEKAVYITQIKVVINESAGYGDPPVDPRRLKISAAKPYCYNVI</sequence>
<name>A0A5E4GA96_PRUDU</name>
<dbReference type="PANTHER" id="PTHR31589">
    <property type="entry name" value="PROTEIN, PUTATIVE (DUF239)-RELATED-RELATED"/>
    <property type="match status" value="1"/>
</dbReference>